<evidence type="ECO:0008006" key="3">
    <source>
        <dbReference type="Google" id="ProtNLM"/>
    </source>
</evidence>
<name>A0ABT5S201_9BURK</name>
<proteinExistence type="predicted"/>
<gene>
    <name evidence="1" type="ORF">OIN59_21200</name>
</gene>
<evidence type="ECO:0000313" key="2">
    <source>
        <dbReference type="Proteomes" id="UP001148932"/>
    </source>
</evidence>
<accession>A0ABT5S201</accession>
<evidence type="ECO:0000313" key="1">
    <source>
        <dbReference type="EMBL" id="MDD2179964.1"/>
    </source>
</evidence>
<reference evidence="1" key="1">
    <citation type="submission" date="2022-10" db="EMBL/GenBank/DDBJ databases">
        <title>Description of microaerobic benzene degrading bacteria.</title>
        <authorList>
            <person name="Bedics A."/>
            <person name="Tancsics A."/>
            <person name="Banerjee S."/>
        </authorList>
    </citation>
    <scope>NUCLEOTIDE SEQUENCE</scope>
    <source>
        <strain evidence="1">D2M1</strain>
    </source>
</reference>
<protein>
    <recommendedName>
        <fullName evidence="3">RloB-like protein</fullName>
    </recommendedName>
</protein>
<dbReference type="Proteomes" id="UP001148932">
    <property type="component" value="Unassembled WGS sequence"/>
</dbReference>
<sequence>MNRRRLPRVAARTVLIVGEGDAEEVFLRYLKGLYVERGSGVAVTIKNARGKGAGHVVDYARRQAMNAQYDVVAALLDTDTGWTDAARKMAKQASIQVLPCDPCLEALLLAVKDEAIDGKTTDQLKRAFERRFGCSASEMDWTRHLDIALVDRKAGEHPVLGQLIQTFIRVDVAR</sequence>
<organism evidence="1 2">
    <name type="scientific">Acidovorax benzenivorans</name>
    <dbReference type="NCBI Taxonomy" id="2987520"/>
    <lineage>
        <taxon>Bacteria</taxon>
        <taxon>Pseudomonadati</taxon>
        <taxon>Pseudomonadota</taxon>
        <taxon>Betaproteobacteria</taxon>
        <taxon>Burkholderiales</taxon>
        <taxon>Comamonadaceae</taxon>
        <taxon>Acidovorax</taxon>
    </lineage>
</organism>
<dbReference type="EMBL" id="JAPCKI010000017">
    <property type="protein sequence ID" value="MDD2179964.1"/>
    <property type="molecule type" value="Genomic_DNA"/>
</dbReference>
<keyword evidence="2" id="KW-1185">Reference proteome</keyword>
<comment type="caution">
    <text evidence="1">The sequence shown here is derived from an EMBL/GenBank/DDBJ whole genome shotgun (WGS) entry which is preliminary data.</text>
</comment>
<dbReference type="RefSeq" id="WP_055400710.1">
    <property type="nucleotide sequence ID" value="NZ_JAPCKI010000017.1"/>
</dbReference>